<sequence length="108" mass="12094">MNILVDPTTGNVTGIFNWAEAAILPFGFSLWGMGNIMGYMDFKGWQASNVSDVHLHSLWSSRMVGFFCRYGFIMEGNVMKGVVDLSDFSSMAYLDAFCRADDWAVISR</sequence>
<organism evidence="2 3">
    <name type="scientific">Pyricularia grisea</name>
    <name type="common">Crabgrass-specific blast fungus</name>
    <name type="synonym">Magnaporthe grisea</name>
    <dbReference type="NCBI Taxonomy" id="148305"/>
    <lineage>
        <taxon>Eukaryota</taxon>
        <taxon>Fungi</taxon>
        <taxon>Dikarya</taxon>
        <taxon>Ascomycota</taxon>
        <taxon>Pezizomycotina</taxon>
        <taxon>Sordariomycetes</taxon>
        <taxon>Sordariomycetidae</taxon>
        <taxon>Magnaporthales</taxon>
        <taxon>Pyriculariaceae</taxon>
        <taxon>Pyricularia</taxon>
    </lineage>
</organism>
<keyword evidence="2" id="KW-1185">Reference proteome</keyword>
<keyword evidence="1" id="KW-1133">Transmembrane helix</keyword>
<dbReference type="Proteomes" id="UP000515153">
    <property type="component" value="Unplaced"/>
</dbReference>
<reference evidence="3" key="2">
    <citation type="submission" date="2019-10" db="EMBL/GenBank/DDBJ databases">
        <authorList>
            <consortium name="NCBI Genome Project"/>
        </authorList>
    </citation>
    <scope>NUCLEOTIDE SEQUENCE</scope>
    <source>
        <strain evidence="3">NI907</strain>
    </source>
</reference>
<feature type="transmembrane region" description="Helical" evidence="1">
    <location>
        <begin position="15"/>
        <end position="33"/>
    </location>
</feature>
<accession>A0A6P8ATY7</accession>
<gene>
    <name evidence="3" type="ORF">PgNI_09109</name>
</gene>
<dbReference type="KEGG" id="pgri:PgNI_09109"/>
<proteinExistence type="predicted"/>
<keyword evidence="1" id="KW-0812">Transmembrane</keyword>
<evidence type="ECO:0000256" key="1">
    <source>
        <dbReference type="SAM" id="Phobius"/>
    </source>
</evidence>
<reference evidence="3" key="1">
    <citation type="journal article" date="2019" name="Mol. Biol. Evol.">
        <title>Blast fungal genomes show frequent chromosomal changes, gene gains and losses, and effector gene turnover.</title>
        <authorList>
            <person name="Gomez Luciano L.B."/>
            <person name="Jason Tsai I."/>
            <person name="Chuma I."/>
            <person name="Tosa Y."/>
            <person name="Chen Y.H."/>
            <person name="Li J.Y."/>
            <person name="Li M.Y."/>
            <person name="Jade Lu M.Y."/>
            <person name="Nakayashiki H."/>
            <person name="Li W.H."/>
        </authorList>
    </citation>
    <scope>NUCLEOTIDE SEQUENCE</scope>
    <source>
        <strain evidence="3">NI907</strain>
    </source>
</reference>
<protein>
    <submittedName>
        <fullName evidence="3">Uncharacterized protein</fullName>
    </submittedName>
</protein>
<dbReference type="RefSeq" id="XP_030978367.1">
    <property type="nucleotide sequence ID" value="XM_031129098.1"/>
</dbReference>
<reference evidence="3" key="3">
    <citation type="submission" date="2025-08" db="UniProtKB">
        <authorList>
            <consortium name="RefSeq"/>
        </authorList>
    </citation>
    <scope>IDENTIFICATION</scope>
    <source>
        <strain evidence="3">NI907</strain>
    </source>
</reference>
<evidence type="ECO:0000313" key="3">
    <source>
        <dbReference type="RefSeq" id="XP_030978367.1"/>
    </source>
</evidence>
<dbReference type="AlphaFoldDB" id="A0A6P8ATY7"/>
<evidence type="ECO:0000313" key="2">
    <source>
        <dbReference type="Proteomes" id="UP000515153"/>
    </source>
</evidence>
<keyword evidence="1" id="KW-0472">Membrane</keyword>
<dbReference type="GeneID" id="41964006"/>
<name>A0A6P8ATY7_PYRGI</name>